<organism evidence="1 2">
    <name type="scientific">Holothuria leucospilota</name>
    <name type="common">Black long sea cucumber</name>
    <name type="synonym">Mertensiothuria leucospilota</name>
    <dbReference type="NCBI Taxonomy" id="206669"/>
    <lineage>
        <taxon>Eukaryota</taxon>
        <taxon>Metazoa</taxon>
        <taxon>Echinodermata</taxon>
        <taxon>Eleutherozoa</taxon>
        <taxon>Echinozoa</taxon>
        <taxon>Holothuroidea</taxon>
        <taxon>Aspidochirotacea</taxon>
        <taxon>Aspidochirotida</taxon>
        <taxon>Holothuriidae</taxon>
        <taxon>Holothuria</taxon>
    </lineage>
</organism>
<reference evidence="1" key="1">
    <citation type="submission" date="2021-10" db="EMBL/GenBank/DDBJ databases">
        <title>Tropical sea cucumber genome reveals ecological adaptation and Cuvierian tubules defense mechanism.</title>
        <authorList>
            <person name="Chen T."/>
        </authorList>
    </citation>
    <scope>NUCLEOTIDE SEQUENCE</scope>
    <source>
        <strain evidence="1">Nanhai2018</strain>
        <tissue evidence="1">Muscle</tissue>
    </source>
</reference>
<sequence length="756" mass="86768">MTAGIHEASQNIDSKLFDGCPLTVAESLAMILLFSLRHHLTGAGLADLLTLVSLHCALPNLCARSTFFFQKHFRHLKSPVVFHKYCSFCCHPTEGSINECKVCKRTLNDENVSYFIECPLITQLLTLFKREDFVSDLQHRFHRRKKNDSNYEDIYDGEMYKSHTTADGFLSDKNNISLMWYTDGVPLFKSSKYSMWPLYFTINELPFSQRMMKENMLFGGIWYGEAKPLFHLFLKPSIESLQKLYEGVDVILPDGETKKVRGFLLCGTCDLPAKALVLNMTQFNGKHGCARCLQSGQSIPTGRGTTWVYPFEINPRMRNHKEFVTDGKKAAEDGKTMNGVKGPSWLSLGMKTDVIRGTLIDYMHCVLLGVTRKLLHLWFDSSHSRHPYSLSRVLNQVDERLLAIKPPNFVTRTPRSIKLHCKYWKANECRAWLFFYSVPVLFGLMNDTYFSHYCLLVESIYILNMETISKDDIKRGRQLIEHFCFMFSTLYGPEHMTANMHQLLHLTECVRDFGPLWVFSCFKFEDMNGQIVQMFHGTKKPELQICTHLSTVLSIPLMLSKLSPGQAKDFALRMQGVKKAFSKSEKISTGTWRIGCMKTFQLSDCVRHCLQKESSSDFTKFQKFLRITKHGALFQSKQYLAVSRRNSHTIIYTHNITRLCGQIEYFMKCCCCNLDVCTDQCQPQYFAVVQMLPIIPCQLVNDDVTNCNIPHIFKVSTNVDEYEVVAIDNILSLCVFMPVSNMQAYISTAPNTCESD</sequence>
<dbReference type="EMBL" id="JAIZAY010000007">
    <property type="protein sequence ID" value="KAJ8038200.1"/>
    <property type="molecule type" value="Genomic_DNA"/>
</dbReference>
<dbReference type="InterPro" id="IPR004242">
    <property type="entry name" value="Transposase_21"/>
</dbReference>
<keyword evidence="2" id="KW-1185">Reference proteome</keyword>
<comment type="caution">
    <text evidence="1">The sequence shown here is derived from an EMBL/GenBank/DDBJ whole genome shotgun (WGS) entry which is preliminary data.</text>
</comment>
<evidence type="ECO:0000313" key="1">
    <source>
        <dbReference type="EMBL" id="KAJ8038200.1"/>
    </source>
</evidence>
<evidence type="ECO:0000313" key="2">
    <source>
        <dbReference type="Proteomes" id="UP001152320"/>
    </source>
</evidence>
<dbReference type="AlphaFoldDB" id="A0A9Q1C4C3"/>
<accession>A0A9Q1C4C3</accession>
<proteinExistence type="predicted"/>
<dbReference type="PANTHER" id="PTHR46579">
    <property type="entry name" value="F5/8 TYPE C DOMAIN-CONTAINING PROTEIN-RELATED"/>
    <property type="match status" value="1"/>
</dbReference>
<dbReference type="PANTHER" id="PTHR46579:SF1">
    <property type="entry name" value="F5_8 TYPE C DOMAIN-CONTAINING PROTEIN"/>
    <property type="match status" value="1"/>
</dbReference>
<protein>
    <recommendedName>
        <fullName evidence="3">Transposase domain-containing protein</fullName>
    </recommendedName>
</protein>
<dbReference type="OrthoDB" id="10010998at2759"/>
<name>A0A9Q1C4C3_HOLLE</name>
<dbReference type="Pfam" id="PF02992">
    <property type="entry name" value="Transposase_21"/>
    <property type="match status" value="1"/>
</dbReference>
<dbReference type="Proteomes" id="UP001152320">
    <property type="component" value="Chromosome 7"/>
</dbReference>
<gene>
    <name evidence="1" type="ORF">HOLleu_15545</name>
</gene>
<evidence type="ECO:0008006" key="3">
    <source>
        <dbReference type="Google" id="ProtNLM"/>
    </source>
</evidence>